<evidence type="ECO:0000313" key="2">
    <source>
        <dbReference type="Proteomes" id="UP000838756"/>
    </source>
</evidence>
<organism evidence="1 2">
    <name type="scientific">Pararge aegeria aegeria</name>
    <dbReference type="NCBI Taxonomy" id="348720"/>
    <lineage>
        <taxon>Eukaryota</taxon>
        <taxon>Metazoa</taxon>
        <taxon>Ecdysozoa</taxon>
        <taxon>Arthropoda</taxon>
        <taxon>Hexapoda</taxon>
        <taxon>Insecta</taxon>
        <taxon>Pterygota</taxon>
        <taxon>Neoptera</taxon>
        <taxon>Endopterygota</taxon>
        <taxon>Lepidoptera</taxon>
        <taxon>Glossata</taxon>
        <taxon>Ditrysia</taxon>
        <taxon>Papilionoidea</taxon>
        <taxon>Nymphalidae</taxon>
        <taxon>Satyrinae</taxon>
        <taxon>Satyrini</taxon>
        <taxon>Parargina</taxon>
        <taxon>Pararge</taxon>
    </lineage>
</organism>
<gene>
    <name evidence="1" type="primary">jg6890</name>
    <name evidence="1" type="ORF">PAEG_LOCUS16104</name>
</gene>
<accession>A0A8S4RQP0</accession>
<evidence type="ECO:0000313" key="1">
    <source>
        <dbReference type="EMBL" id="CAH2239335.1"/>
    </source>
</evidence>
<dbReference type="AlphaFoldDB" id="A0A8S4RQP0"/>
<dbReference type="EMBL" id="CAKXAJ010025428">
    <property type="protein sequence ID" value="CAH2239335.1"/>
    <property type="molecule type" value="Genomic_DNA"/>
</dbReference>
<reference evidence="1" key="1">
    <citation type="submission" date="2022-03" db="EMBL/GenBank/DDBJ databases">
        <authorList>
            <person name="Lindestad O."/>
        </authorList>
    </citation>
    <scope>NUCLEOTIDE SEQUENCE</scope>
</reference>
<proteinExistence type="predicted"/>
<dbReference type="OrthoDB" id="10565075at2759"/>
<name>A0A8S4RQP0_9NEOP</name>
<dbReference type="Proteomes" id="UP000838756">
    <property type="component" value="Unassembled WGS sequence"/>
</dbReference>
<comment type="caution">
    <text evidence="1">The sequence shown here is derived from an EMBL/GenBank/DDBJ whole genome shotgun (WGS) entry which is preliminary data.</text>
</comment>
<sequence>MSSCLRAITRTQLDRLFGCVRVDITRRVAVCGDIGAAGGTVHRHPPVLPATRLRTPRRGAAASASLNNKTRSMAGAFLPI</sequence>
<protein>
    <submittedName>
        <fullName evidence="1">Jg6890 protein</fullName>
    </submittedName>
</protein>
<keyword evidence="2" id="KW-1185">Reference proteome</keyword>